<feature type="domain" description="HTH gntR-type" evidence="4">
    <location>
        <begin position="15"/>
        <end position="83"/>
    </location>
</feature>
<dbReference type="RefSeq" id="WP_307204482.1">
    <property type="nucleotide sequence ID" value="NZ_JAUSSU010000005.1"/>
</dbReference>
<dbReference type="InterPro" id="IPR036388">
    <property type="entry name" value="WH-like_DNA-bd_sf"/>
</dbReference>
<dbReference type="PANTHER" id="PTHR38445">
    <property type="entry name" value="HTH-TYPE TRANSCRIPTIONAL REPRESSOR YTRA"/>
    <property type="match status" value="1"/>
</dbReference>
<dbReference type="InterPro" id="IPR000524">
    <property type="entry name" value="Tscrpt_reg_HTH_GntR"/>
</dbReference>
<evidence type="ECO:0000256" key="2">
    <source>
        <dbReference type="ARBA" id="ARBA00023125"/>
    </source>
</evidence>
<reference evidence="5 6" key="1">
    <citation type="submission" date="2023-07" db="EMBL/GenBank/DDBJ databases">
        <title>Sorghum-associated microbial communities from plants grown in Nebraska, USA.</title>
        <authorList>
            <person name="Schachtman D."/>
        </authorList>
    </citation>
    <scope>NUCLEOTIDE SEQUENCE [LARGE SCALE GENOMIC DNA]</scope>
    <source>
        <strain evidence="5 6">CC482</strain>
    </source>
</reference>
<dbReference type="EMBL" id="JAUSSU010000005">
    <property type="protein sequence ID" value="MDQ0113321.1"/>
    <property type="molecule type" value="Genomic_DNA"/>
</dbReference>
<protein>
    <submittedName>
        <fullName evidence="5">GntR family transcriptional regulator</fullName>
    </submittedName>
</protein>
<accession>A0ABT9U2M1</accession>
<evidence type="ECO:0000313" key="5">
    <source>
        <dbReference type="EMBL" id="MDQ0113321.1"/>
    </source>
</evidence>
<dbReference type="SMART" id="SM00345">
    <property type="entry name" value="HTH_GNTR"/>
    <property type="match status" value="1"/>
</dbReference>
<evidence type="ECO:0000256" key="1">
    <source>
        <dbReference type="ARBA" id="ARBA00023015"/>
    </source>
</evidence>
<dbReference type="Pfam" id="PF00392">
    <property type="entry name" value="GntR"/>
    <property type="match status" value="1"/>
</dbReference>
<evidence type="ECO:0000259" key="4">
    <source>
        <dbReference type="PROSITE" id="PS50949"/>
    </source>
</evidence>
<dbReference type="Proteomes" id="UP001229346">
    <property type="component" value="Unassembled WGS sequence"/>
</dbReference>
<comment type="caution">
    <text evidence="5">The sequence shown here is derived from an EMBL/GenBank/DDBJ whole genome shotgun (WGS) entry which is preliminary data.</text>
</comment>
<organism evidence="5 6">
    <name type="scientific">Paenibacillus harenae</name>
    <dbReference type="NCBI Taxonomy" id="306543"/>
    <lineage>
        <taxon>Bacteria</taxon>
        <taxon>Bacillati</taxon>
        <taxon>Bacillota</taxon>
        <taxon>Bacilli</taxon>
        <taxon>Bacillales</taxon>
        <taxon>Paenibacillaceae</taxon>
        <taxon>Paenibacillus</taxon>
    </lineage>
</organism>
<keyword evidence="6" id="KW-1185">Reference proteome</keyword>
<dbReference type="PANTHER" id="PTHR38445:SF9">
    <property type="entry name" value="HTH-TYPE TRANSCRIPTIONAL REPRESSOR YTRA"/>
    <property type="match status" value="1"/>
</dbReference>
<keyword evidence="1" id="KW-0805">Transcription regulation</keyword>
<proteinExistence type="predicted"/>
<sequence length="319" mass="35567">MEEKLLLQADAELTYSINTQLKEQLKWLIGMSRMVPGDMLPAAGDLADQLGINRNTVSLVYTQLKDEGIVSIQKGKGTQVLNGPRVEELIRKRKPMYELWERMVEEASENHLELRELAVAGMAFVQLFGNQASIKPTLLFIECKEHDHIFYRKEIARLSGATVQSFFLEQLPDSMAEFEKLLSQADAVVTTLNHSDQVHKLTGTRKTVLTIGATIDFSLLLEIAKLSSGSKVGFVCLGQKGGQWMAQRVKEAGVQHIEYSALGTNNPQALERFADGADKIYASSAVYDEVKSLAPDKTVHFPLILEKSSENLLKDFLKI</sequence>
<evidence type="ECO:0000256" key="3">
    <source>
        <dbReference type="ARBA" id="ARBA00023163"/>
    </source>
</evidence>
<dbReference type="CDD" id="cd07377">
    <property type="entry name" value="WHTH_GntR"/>
    <property type="match status" value="1"/>
</dbReference>
<gene>
    <name evidence="5" type="ORF">J2T15_002762</name>
</gene>
<dbReference type="PROSITE" id="PS50949">
    <property type="entry name" value="HTH_GNTR"/>
    <property type="match status" value="1"/>
</dbReference>
<dbReference type="PRINTS" id="PR00035">
    <property type="entry name" value="HTHGNTR"/>
</dbReference>
<keyword evidence="2" id="KW-0238">DNA-binding</keyword>
<name>A0ABT9U2M1_PAEHA</name>
<dbReference type="InterPro" id="IPR036390">
    <property type="entry name" value="WH_DNA-bd_sf"/>
</dbReference>
<dbReference type="SUPFAM" id="SSF46785">
    <property type="entry name" value="Winged helix' DNA-binding domain"/>
    <property type="match status" value="1"/>
</dbReference>
<dbReference type="Gene3D" id="1.10.10.10">
    <property type="entry name" value="Winged helix-like DNA-binding domain superfamily/Winged helix DNA-binding domain"/>
    <property type="match status" value="1"/>
</dbReference>
<evidence type="ECO:0000313" key="6">
    <source>
        <dbReference type="Proteomes" id="UP001229346"/>
    </source>
</evidence>
<keyword evidence="3" id="KW-0804">Transcription</keyword>